<dbReference type="AlphaFoldDB" id="F8EXQ9"/>
<evidence type="ECO:0000256" key="1">
    <source>
        <dbReference type="SAM" id="SignalP"/>
    </source>
</evidence>
<organism evidence="2 3">
    <name type="scientific">Gracilinema caldarium (strain ATCC 51460 / DSM 7334 / H1)</name>
    <name type="common">Treponema caldarium</name>
    <dbReference type="NCBI Taxonomy" id="744872"/>
    <lineage>
        <taxon>Bacteria</taxon>
        <taxon>Pseudomonadati</taxon>
        <taxon>Spirochaetota</taxon>
        <taxon>Spirochaetia</taxon>
        <taxon>Spirochaetales</taxon>
        <taxon>Breznakiellaceae</taxon>
        <taxon>Gracilinema</taxon>
    </lineage>
</organism>
<protein>
    <recommendedName>
        <fullName evidence="4">Outer membrane protein beta-barrel domain-containing protein</fullName>
    </recommendedName>
</protein>
<dbReference type="Proteomes" id="UP000000503">
    <property type="component" value="Chromosome"/>
</dbReference>
<feature type="chain" id="PRO_5003376554" description="Outer membrane protein beta-barrel domain-containing protein" evidence="1">
    <location>
        <begin position="23"/>
        <end position="170"/>
    </location>
</feature>
<dbReference type="STRING" id="744872.Spica_1496"/>
<name>F8EXQ9_GRAC1</name>
<dbReference type="eggNOG" id="ENOG5031CTS">
    <property type="taxonomic scope" value="Bacteria"/>
</dbReference>
<sequence>MKLRTTLLACIIMLILGPSVFADHDKGTGIGGVLGSNFGIDGAGANLGISLKLPTIPIFWAAYLGIHNDNIAFGITGDKYIIDQDLVTEKDFNLDWYFGIGGYLNMGTINGDFLSAAGVRFPVGLSWHINKEYEMFLALDPSIGLSISPDLKFPDLYFAAELGVRYWMKK</sequence>
<feature type="signal peptide" evidence="1">
    <location>
        <begin position="1"/>
        <end position="22"/>
    </location>
</feature>
<accession>F8EXQ9</accession>
<evidence type="ECO:0000313" key="3">
    <source>
        <dbReference type="Proteomes" id="UP000000503"/>
    </source>
</evidence>
<evidence type="ECO:0008006" key="4">
    <source>
        <dbReference type="Google" id="ProtNLM"/>
    </source>
</evidence>
<dbReference type="KEGG" id="scd:Spica_1496"/>
<keyword evidence="3" id="KW-1185">Reference proteome</keyword>
<dbReference type="OrthoDB" id="371135at2"/>
<dbReference type="HOGENOM" id="CLU_1453815_0_0_12"/>
<reference evidence="3" key="1">
    <citation type="journal article" date="2013" name="Stand. Genomic Sci.">
        <title>Genome sequence of the thermophilic fresh-water bacterium Spirochaeta caldaria type strain (H1(T)), reclassification of Spirochaeta caldaria, Spirochaeta stenostrepta, and Spirochaeta zuelzerae in the genus Treponema as Treponema caldaria comb. nov., Treponema stenostrepta comb. nov., and Treponema zuelzerae comb. nov., and emendation of the genus Treponema.</title>
        <authorList>
            <person name="Abt B."/>
            <person name="Goker M."/>
            <person name="Scheuner C."/>
            <person name="Han C."/>
            <person name="Lu M."/>
            <person name="Misra M."/>
            <person name="Lapidus A."/>
            <person name="Nolan M."/>
            <person name="Lucas S."/>
            <person name="Hammon N."/>
            <person name="Deshpande S."/>
            <person name="Cheng J.F."/>
            <person name="Tapia R."/>
            <person name="Goodwin L.A."/>
            <person name="Pitluck S."/>
            <person name="Liolios K."/>
            <person name="Pagani I."/>
            <person name="Ivanova N."/>
            <person name="Mavromatis K."/>
            <person name="Mikhailova N."/>
            <person name="Huntemann M."/>
            <person name="Pati A."/>
            <person name="Chen A."/>
            <person name="Palaniappan K."/>
            <person name="Land M."/>
            <person name="Hauser L."/>
            <person name="Jeffries C.D."/>
            <person name="Rohde M."/>
            <person name="Spring S."/>
            <person name="Gronow S."/>
            <person name="Detter J.C."/>
            <person name="Bristow J."/>
            <person name="Eisen J.A."/>
            <person name="Markowitz V."/>
            <person name="Hugenholtz P."/>
            <person name="Kyrpides N.C."/>
            <person name="Woyke T."/>
            <person name="Klenk H.P."/>
        </authorList>
    </citation>
    <scope>NUCLEOTIDE SEQUENCE</scope>
    <source>
        <strain evidence="3">ATCC 51460 / DSM 7334 / H1</strain>
    </source>
</reference>
<evidence type="ECO:0000313" key="2">
    <source>
        <dbReference type="EMBL" id="AEJ19640.1"/>
    </source>
</evidence>
<dbReference type="RefSeq" id="WP_013968949.1">
    <property type="nucleotide sequence ID" value="NC_015732.1"/>
</dbReference>
<proteinExistence type="predicted"/>
<keyword evidence="1" id="KW-0732">Signal</keyword>
<gene>
    <name evidence="2" type="ordered locus">Spica_1496</name>
</gene>
<dbReference type="EMBL" id="CP002868">
    <property type="protein sequence ID" value="AEJ19640.1"/>
    <property type="molecule type" value="Genomic_DNA"/>
</dbReference>